<organism evidence="2 3">
    <name type="scientific">Xenorhabdus innexi</name>
    <dbReference type="NCBI Taxonomy" id="290109"/>
    <lineage>
        <taxon>Bacteria</taxon>
        <taxon>Pseudomonadati</taxon>
        <taxon>Pseudomonadota</taxon>
        <taxon>Gammaproteobacteria</taxon>
        <taxon>Enterobacterales</taxon>
        <taxon>Morganellaceae</taxon>
        <taxon>Xenorhabdus</taxon>
    </lineage>
</organism>
<dbReference type="AlphaFoldDB" id="A0A1N6MUM4"/>
<feature type="transmembrane region" description="Helical" evidence="1">
    <location>
        <begin position="12"/>
        <end position="34"/>
    </location>
</feature>
<keyword evidence="1" id="KW-0472">Membrane</keyword>
<dbReference type="EMBL" id="FTLG01000060">
    <property type="protein sequence ID" value="SIP72487.1"/>
    <property type="molecule type" value="Genomic_DNA"/>
</dbReference>
<dbReference type="Proteomes" id="UP000196435">
    <property type="component" value="Unassembled WGS sequence"/>
</dbReference>
<gene>
    <name evidence="2" type="ORF">XIS1_1520003</name>
</gene>
<name>A0A1N6MUM4_9GAMM</name>
<accession>A0A1N6MUM4</accession>
<proteinExistence type="predicted"/>
<feature type="transmembrane region" description="Helical" evidence="1">
    <location>
        <begin position="54"/>
        <end position="73"/>
    </location>
</feature>
<evidence type="ECO:0000313" key="2">
    <source>
        <dbReference type="EMBL" id="SIP72487.1"/>
    </source>
</evidence>
<keyword evidence="1" id="KW-0812">Transmembrane</keyword>
<feature type="transmembrane region" description="Helical" evidence="1">
    <location>
        <begin position="85"/>
        <end position="104"/>
    </location>
</feature>
<sequence length="112" mass="12488">MMEKKRSGLRKGLRLCGIIVLVMTVTLALGQAGMQSPDTLSALRRGLADYPSLWLLWRLSLYMLLILGGRKIWTMTEHKPATRAVLIRMMAANVLFILLCEYVLSASPGRGL</sequence>
<protein>
    <submittedName>
        <fullName evidence="2">Putative exported protein</fullName>
    </submittedName>
</protein>
<evidence type="ECO:0000313" key="3">
    <source>
        <dbReference type="Proteomes" id="UP000196435"/>
    </source>
</evidence>
<keyword evidence="1" id="KW-1133">Transmembrane helix</keyword>
<reference evidence="3" key="1">
    <citation type="submission" date="2016-12" db="EMBL/GenBank/DDBJ databases">
        <authorList>
            <person name="Gaudriault S."/>
        </authorList>
    </citation>
    <scope>NUCLEOTIDE SEQUENCE [LARGE SCALE GENOMIC DNA]</scope>
    <source>
        <strain evidence="3">HGB1681 (deposited as PTA-6826 in the American Type Culture Collection)</strain>
    </source>
</reference>
<evidence type="ECO:0000256" key="1">
    <source>
        <dbReference type="SAM" id="Phobius"/>
    </source>
</evidence>